<dbReference type="InterPro" id="IPR002937">
    <property type="entry name" value="Amino_oxidase"/>
</dbReference>
<evidence type="ECO:0000259" key="1">
    <source>
        <dbReference type="Pfam" id="PF01593"/>
    </source>
</evidence>
<dbReference type="Proteomes" id="UP000075880">
    <property type="component" value="Unassembled WGS sequence"/>
</dbReference>
<name>A0AAG5D0T3_ANOAO</name>
<evidence type="ECO:0000313" key="2">
    <source>
        <dbReference type="EnsemblMetazoa" id="ENSAATROPP004509"/>
    </source>
</evidence>
<dbReference type="PANTHER" id="PTHR10742:SF398">
    <property type="entry name" value="AMINE OXIDASE DOMAIN-CONTAINING PROTEIN-RELATED"/>
    <property type="match status" value="1"/>
</dbReference>
<proteinExistence type="predicted"/>
<accession>A0AAG5D0T3</accession>
<sequence length="484" mass="53158">MQMGNGPSVLVVGAGAAGIAAVSRLYRSGVKNLTLLEGSQRLGGRIRSTPFGSGIVELGAQWCHGEKDNIVYEMASVYPGLLKAFDLMKDAVLMRSNGMLVPDELAVRLMTLAESIIESQERSTFAGSLGEFFTQKYWQKLQTDPAYSDVDRDLAEQFLVYYHNYQRAYNAYETWNEVAANESDGFEASEGNQLIGWIGKKGFSTILDIVSGNYPGSVDTTITPVPLDKLITYGKFVTNIRWKGPKNATAIITTDDGTRYEADHVIVTVSLGVLKENYRTMFTPALPTVNQQAIEGLYFGTVNKINLLFDAPITENFPCNGLQLLWCESDLQALRKSDHAWTEAICFLYPVVNQPNIVAAWINGAAGGQAELLSDATIVDGVLHILGIFAKNVRFGNVQAVLRSNWSSDRHFRGSYSSRSMTTEQLNTGAKFLATPLINDAGKPVVLFAGEATNEKKFSTVHGAIESGQREADRLVELYKLSEK</sequence>
<dbReference type="Pfam" id="PF01593">
    <property type="entry name" value="Amino_oxidase"/>
    <property type="match status" value="1"/>
</dbReference>
<dbReference type="SUPFAM" id="SSF54373">
    <property type="entry name" value="FAD-linked reductases, C-terminal domain"/>
    <property type="match status" value="1"/>
</dbReference>
<dbReference type="AlphaFoldDB" id="A0AAG5D0T3"/>
<feature type="domain" description="Amine oxidase" evidence="1">
    <location>
        <begin position="17"/>
        <end position="475"/>
    </location>
</feature>
<dbReference type="Gene3D" id="3.90.660.10">
    <property type="match status" value="1"/>
</dbReference>
<dbReference type="InterPro" id="IPR050281">
    <property type="entry name" value="Flavin_monoamine_oxidase"/>
</dbReference>
<reference evidence="2" key="1">
    <citation type="submission" date="2024-04" db="UniProtKB">
        <authorList>
            <consortium name="EnsemblMetazoa"/>
        </authorList>
    </citation>
    <scope>IDENTIFICATION</scope>
    <source>
        <strain evidence="2">EBRO</strain>
    </source>
</reference>
<evidence type="ECO:0000313" key="3">
    <source>
        <dbReference type="Proteomes" id="UP000075880"/>
    </source>
</evidence>
<dbReference type="SUPFAM" id="SSF51905">
    <property type="entry name" value="FAD/NAD(P)-binding domain"/>
    <property type="match status" value="1"/>
</dbReference>
<dbReference type="EnsemblMetazoa" id="ENSAATROPT004706">
    <property type="protein sequence ID" value="ENSAATROPP004509"/>
    <property type="gene ID" value="ENSAATROPG003747"/>
</dbReference>
<dbReference type="InterPro" id="IPR036188">
    <property type="entry name" value="FAD/NAD-bd_sf"/>
</dbReference>
<dbReference type="Gene3D" id="3.50.50.60">
    <property type="entry name" value="FAD/NAD(P)-binding domain"/>
    <property type="match status" value="1"/>
</dbReference>
<keyword evidence="3" id="KW-1185">Reference proteome</keyword>
<protein>
    <recommendedName>
        <fullName evidence="1">Amine oxidase domain-containing protein</fullName>
    </recommendedName>
</protein>
<dbReference type="PANTHER" id="PTHR10742">
    <property type="entry name" value="FLAVIN MONOAMINE OXIDASE"/>
    <property type="match status" value="1"/>
</dbReference>
<dbReference type="GO" id="GO:0046592">
    <property type="term" value="F:polyamine oxidase activity"/>
    <property type="evidence" value="ECO:0007669"/>
    <property type="project" value="TreeGrafter"/>
</dbReference>
<organism evidence="2 3">
    <name type="scientific">Anopheles atroparvus</name>
    <name type="common">European mosquito</name>
    <dbReference type="NCBI Taxonomy" id="41427"/>
    <lineage>
        <taxon>Eukaryota</taxon>
        <taxon>Metazoa</taxon>
        <taxon>Ecdysozoa</taxon>
        <taxon>Arthropoda</taxon>
        <taxon>Hexapoda</taxon>
        <taxon>Insecta</taxon>
        <taxon>Pterygota</taxon>
        <taxon>Neoptera</taxon>
        <taxon>Endopterygota</taxon>
        <taxon>Diptera</taxon>
        <taxon>Nematocera</taxon>
        <taxon>Culicoidea</taxon>
        <taxon>Culicidae</taxon>
        <taxon>Anophelinae</taxon>
        <taxon>Anopheles</taxon>
    </lineage>
</organism>